<dbReference type="EMBL" id="FNDT01000014">
    <property type="protein sequence ID" value="SDI55787.1"/>
    <property type="molecule type" value="Genomic_DNA"/>
</dbReference>
<dbReference type="STRING" id="335973.SAMN04488693_11415"/>
<dbReference type="PANTHER" id="PTHR30522">
    <property type="entry name" value="NUCLEOSIDE TRIPHOSPHATE PYROPHOSPHOHYDROLASE"/>
    <property type="match status" value="1"/>
</dbReference>
<protein>
    <submittedName>
        <fullName evidence="2">XTP/dITP diphosphohydrolase</fullName>
    </submittedName>
</protein>
<sequence>MTDSAQRAGASLERLLEVIGQLREHCPWMGALTHESLAEYLVEECYELLEVLEGTAGADDLRSELGDVLLQVVLHARLQEEQGPFAMADVIDGLTEKMIRRNAHIFMPDGGLRDEFPASVEEIEAAWHSIKRQEQPADSHPFASIPPGLPALASAAKTLKRARREAGSAPEPAAVVVRSAGAAPASGSVPASGAVPGSGVAPASEEELGEVLLAVVGRAVDAGLDPERALRLAVRRYQEAHAAP</sequence>
<dbReference type="RefSeq" id="WP_245702873.1">
    <property type="nucleotide sequence ID" value="NZ_FNDT01000014.1"/>
</dbReference>
<dbReference type="SUPFAM" id="SSF101386">
    <property type="entry name" value="all-alpha NTP pyrophosphatases"/>
    <property type="match status" value="1"/>
</dbReference>
<accession>A0A1G8LJZ2</accession>
<dbReference type="GO" id="GO:0046061">
    <property type="term" value="P:dATP catabolic process"/>
    <property type="evidence" value="ECO:0007669"/>
    <property type="project" value="TreeGrafter"/>
</dbReference>
<dbReference type="CDD" id="cd11528">
    <property type="entry name" value="NTP-PPase_MazG_Nterm"/>
    <property type="match status" value="1"/>
</dbReference>
<dbReference type="InterPro" id="IPR004518">
    <property type="entry name" value="MazG-like_dom"/>
</dbReference>
<dbReference type="AlphaFoldDB" id="A0A1G8LJZ2"/>
<keyword evidence="2" id="KW-0378">Hydrolase</keyword>
<evidence type="ECO:0000313" key="2">
    <source>
        <dbReference type="EMBL" id="SDI55787.1"/>
    </source>
</evidence>
<feature type="domain" description="NTP pyrophosphohydrolase MazG-like" evidence="1">
    <location>
        <begin position="33"/>
        <end position="106"/>
    </location>
</feature>
<name>A0A1G8LJZ2_9MICC</name>
<dbReference type="GO" id="GO:0046047">
    <property type="term" value="P:TTP catabolic process"/>
    <property type="evidence" value="ECO:0007669"/>
    <property type="project" value="TreeGrafter"/>
</dbReference>
<gene>
    <name evidence="2" type="ORF">SAMN04488693_11415</name>
</gene>
<dbReference type="GO" id="GO:0006203">
    <property type="term" value="P:dGTP catabolic process"/>
    <property type="evidence" value="ECO:0007669"/>
    <property type="project" value="TreeGrafter"/>
</dbReference>
<reference evidence="2 3" key="1">
    <citation type="submission" date="2016-10" db="EMBL/GenBank/DDBJ databases">
        <authorList>
            <person name="de Groot N.N."/>
        </authorList>
    </citation>
    <scope>NUCLEOTIDE SEQUENCE [LARGE SCALE GENOMIC DNA]</scope>
    <source>
        <strain evidence="2 3">NP_1H</strain>
    </source>
</reference>
<dbReference type="Proteomes" id="UP000199258">
    <property type="component" value="Unassembled WGS sequence"/>
</dbReference>
<proteinExistence type="predicted"/>
<dbReference type="Pfam" id="PF03819">
    <property type="entry name" value="MazG"/>
    <property type="match status" value="1"/>
</dbReference>
<dbReference type="GO" id="GO:0047429">
    <property type="term" value="F:nucleoside triphosphate diphosphatase activity"/>
    <property type="evidence" value="ECO:0007669"/>
    <property type="project" value="TreeGrafter"/>
</dbReference>
<dbReference type="GO" id="GO:0046081">
    <property type="term" value="P:dUTP catabolic process"/>
    <property type="evidence" value="ECO:0007669"/>
    <property type="project" value="TreeGrafter"/>
</dbReference>
<dbReference type="InterPro" id="IPR011551">
    <property type="entry name" value="NTP_PyrPHydrolase_MazG"/>
</dbReference>
<organism evidence="2 3">
    <name type="scientific">Arthrobacter subterraneus</name>
    <dbReference type="NCBI Taxonomy" id="335973"/>
    <lineage>
        <taxon>Bacteria</taxon>
        <taxon>Bacillati</taxon>
        <taxon>Actinomycetota</taxon>
        <taxon>Actinomycetes</taxon>
        <taxon>Micrococcales</taxon>
        <taxon>Micrococcaceae</taxon>
        <taxon>Arthrobacter</taxon>
    </lineage>
</organism>
<dbReference type="InterPro" id="IPR048015">
    <property type="entry name" value="NTP-PPase_MazG-like_N"/>
</dbReference>
<evidence type="ECO:0000259" key="1">
    <source>
        <dbReference type="Pfam" id="PF03819"/>
    </source>
</evidence>
<dbReference type="PANTHER" id="PTHR30522:SF0">
    <property type="entry name" value="NUCLEOSIDE TRIPHOSPHATE PYROPHOSPHOHYDROLASE"/>
    <property type="match status" value="1"/>
</dbReference>
<dbReference type="GO" id="GO:0046052">
    <property type="term" value="P:UTP catabolic process"/>
    <property type="evidence" value="ECO:0007669"/>
    <property type="project" value="TreeGrafter"/>
</dbReference>
<evidence type="ECO:0000313" key="3">
    <source>
        <dbReference type="Proteomes" id="UP000199258"/>
    </source>
</evidence>
<keyword evidence="3" id="KW-1185">Reference proteome</keyword>
<dbReference type="GO" id="GO:0046076">
    <property type="term" value="P:dTTP catabolic process"/>
    <property type="evidence" value="ECO:0007669"/>
    <property type="project" value="TreeGrafter"/>
</dbReference>
<dbReference type="Gene3D" id="1.10.287.1080">
    <property type="entry name" value="MazG-like"/>
    <property type="match status" value="2"/>
</dbReference>
<dbReference type="SMR" id="A0A1G8LJZ2"/>